<comment type="caution">
    <text evidence="7">The sequence shown here is derived from an EMBL/GenBank/DDBJ whole genome shotgun (WGS) entry which is preliminary data.</text>
</comment>
<dbReference type="PANTHER" id="PTHR43099">
    <property type="entry name" value="UPF0053 PROTEIN YRKA"/>
    <property type="match status" value="1"/>
</dbReference>
<evidence type="ECO:0000256" key="6">
    <source>
        <dbReference type="ARBA" id="ARBA00023136"/>
    </source>
</evidence>
<dbReference type="Gene3D" id="3.10.580.10">
    <property type="entry name" value="CBS-domain"/>
    <property type="match status" value="1"/>
</dbReference>
<gene>
    <name evidence="7" type="primary">tlyC</name>
    <name evidence="7" type="ORF">AQZ59_00864</name>
</gene>
<evidence type="ECO:0000256" key="3">
    <source>
        <dbReference type="ARBA" id="ARBA00022692"/>
    </source>
</evidence>
<dbReference type="GO" id="GO:0005886">
    <property type="term" value="C:plasma membrane"/>
    <property type="evidence" value="ECO:0007669"/>
    <property type="project" value="UniProtKB-SubCell"/>
</dbReference>
<dbReference type="PANTHER" id="PTHR43099:SF4">
    <property type="entry name" value="INTEGRAL MEMBRANE PROTEIN"/>
    <property type="match status" value="1"/>
</dbReference>
<dbReference type="CDD" id="cd04590">
    <property type="entry name" value="CBS_pair_CorC_HlyC_assoc"/>
    <property type="match status" value="1"/>
</dbReference>
<evidence type="ECO:0000256" key="4">
    <source>
        <dbReference type="ARBA" id="ARBA00022737"/>
    </source>
</evidence>
<evidence type="ECO:0000313" key="7">
    <source>
        <dbReference type="EMBL" id="KTF04343.1"/>
    </source>
</evidence>
<dbReference type="RefSeq" id="WP_062613430.1">
    <property type="nucleotide sequence ID" value="NZ_CP127099.1"/>
</dbReference>
<comment type="subcellular location">
    <subcellularLocation>
        <location evidence="1">Cell membrane</location>
        <topology evidence="1">Multi-pass membrane protein</topology>
    </subcellularLocation>
</comment>
<dbReference type="InterPro" id="IPR000644">
    <property type="entry name" value="CBS_dom"/>
</dbReference>
<dbReference type="InterPro" id="IPR044751">
    <property type="entry name" value="Ion_transp-like_CBS"/>
</dbReference>
<evidence type="ECO:0000256" key="2">
    <source>
        <dbReference type="ARBA" id="ARBA00022475"/>
    </source>
</evidence>
<proteinExistence type="predicted"/>
<dbReference type="PATRIC" id="fig|59561.3.peg.857"/>
<evidence type="ECO:0000313" key="8">
    <source>
        <dbReference type="Proteomes" id="UP000054404"/>
    </source>
</evidence>
<dbReference type="Pfam" id="PF00571">
    <property type="entry name" value="CBS"/>
    <property type="match status" value="2"/>
</dbReference>
<dbReference type="InterPro" id="IPR002550">
    <property type="entry name" value="CNNM"/>
</dbReference>
<dbReference type="OrthoDB" id="110231at2"/>
<name>A0A0W1KKZ8_9ACTO</name>
<keyword evidence="5" id="KW-1133">Transmembrane helix</keyword>
<dbReference type="STRING" id="59561.AQZ59_00864"/>
<dbReference type="AlphaFoldDB" id="A0A0W1KKZ8"/>
<keyword evidence="6" id="KW-0472">Membrane</keyword>
<protein>
    <submittedName>
        <fullName evidence="7">Hemolysin C</fullName>
    </submittedName>
</protein>
<reference evidence="7 8" key="1">
    <citation type="submission" date="2015-11" db="EMBL/GenBank/DDBJ databases">
        <title>Draft Genome Sequence of the Type Strain Trueperella bernardiae LCDC 89-0504T, Isolated from Blood Culture.</title>
        <authorList>
            <person name="Bernier A.-M."/>
            <person name="Bernard K."/>
        </authorList>
    </citation>
    <scope>NUCLEOTIDE SEQUENCE [LARGE SCALE GENOMIC DNA]</scope>
    <source>
        <strain evidence="7 8">LCDC 89-0504</strain>
    </source>
</reference>
<keyword evidence="4" id="KW-0677">Repeat</keyword>
<dbReference type="PROSITE" id="PS51846">
    <property type="entry name" value="CNNM"/>
    <property type="match status" value="1"/>
</dbReference>
<keyword evidence="2" id="KW-1003">Cell membrane</keyword>
<dbReference type="Pfam" id="PF01595">
    <property type="entry name" value="CNNM"/>
    <property type="match status" value="1"/>
</dbReference>
<dbReference type="Proteomes" id="UP000054404">
    <property type="component" value="Unassembled WGS sequence"/>
</dbReference>
<dbReference type="SMART" id="SM00116">
    <property type="entry name" value="CBS"/>
    <property type="match status" value="2"/>
</dbReference>
<accession>A0A0W1KKZ8</accession>
<dbReference type="InterPro" id="IPR051676">
    <property type="entry name" value="UPF0053_domain"/>
</dbReference>
<keyword evidence="3" id="KW-0812">Transmembrane</keyword>
<dbReference type="PROSITE" id="PS51371">
    <property type="entry name" value="CBS"/>
    <property type="match status" value="1"/>
</dbReference>
<organism evidence="7 8">
    <name type="scientific">Trueperella bernardiae</name>
    <dbReference type="NCBI Taxonomy" id="59561"/>
    <lineage>
        <taxon>Bacteria</taxon>
        <taxon>Bacillati</taxon>
        <taxon>Actinomycetota</taxon>
        <taxon>Actinomycetes</taxon>
        <taxon>Actinomycetales</taxon>
        <taxon>Actinomycetaceae</taxon>
        <taxon>Trueperella</taxon>
    </lineage>
</organism>
<sequence length="342" mass="36633">MSIGMALLVTGLLLLTNAFFVGGEFAVMGARRSRVEPLADAGKKSAKTVIYALENVTLMLATCQLGITLASVALGAISEPAIAHWIEGPLEAAGVPASFLHPIALVLALALVVYLHVVLGEMVPKNLSVTTPERAAYILVPPLVFVSKIFHPVVFSLNWFANHIIRVFGLEPKDEVGAAFTVDEVASIVQASKNAGVLDADVGLISSALEFSEYTAGDLMVATEQLVMVMPQTTPAELEAEIAQHGFSRYPVEEGGEIVGYVHLKDIIDVAPGRRNAPLAPWKIRTMSKVDSKDEIETALRSMQKDGTHLAGVVVDGEVRGVLFLEDVIEELIGEVRDAMQK</sequence>
<keyword evidence="8" id="KW-1185">Reference proteome</keyword>
<dbReference type="SUPFAM" id="SSF54631">
    <property type="entry name" value="CBS-domain pair"/>
    <property type="match status" value="1"/>
</dbReference>
<dbReference type="InterPro" id="IPR046342">
    <property type="entry name" value="CBS_dom_sf"/>
</dbReference>
<evidence type="ECO:0000256" key="5">
    <source>
        <dbReference type="ARBA" id="ARBA00022989"/>
    </source>
</evidence>
<dbReference type="EMBL" id="LNIZ01000003">
    <property type="protein sequence ID" value="KTF04343.1"/>
    <property type="molecule type" value="Genomic_DNA"/>
</dbReference>
<evidence type="ECO:0000256" key="1">
    <source>
        <dbReference type="ARBA" id="ARBA00004651"/>
    </source>
</evidence>